<comment type="caution">
    <text evidence="2">The sequence shown here is derived from an EMBL/GenBank/DDBJ whole genome shotgun (WGS) entry which is preliminary data.</text>
</comment>
<organism evidence="2 3">
    <name type="scientific">Sulfobacillus thermosulfidooxidans</name>
    <dbReference type="NCBI Taxonomy" id="28034"/>
    <lineage>
        <taxon>Bacteria</taxon>
        <taxon>Bacillati</taxon>
        <taxon>Bacillota</taxon>
        <taxon>Clostridia</taxon>
        <taxon>Eubacteriales</taxon>
        <taxon>Clostridiales Family XVII. Incertae Sedis</taxon>
        <taxon>Sulfobacillus</taxon>
    </lineage>
</organism>
<protein>
    <recommendedName>
        <fullName evidence="1">Tetrapyrrole biosynthesis uroporphyrinogen III synthase domain-containing protein</fullName>
    </recommendedName>
</protein>
<evidence type="ECO:0000313" key="2">
    <source>
        <dbReference type="EMBL" id="PSR24268.1"/>
    </source>
</evidence>
<dbReference type="InterPro" id="IPR039793">
    <property type="entry name" value="UROS/Hem4"/>
</dbReference>
<dbReference type="AlphaFoldDB" id="A0A2T2WPV4"/>
<proteinExistence type="predicted"/>
<dbReference type="SUPFAM" id="SSF69618">
    <property type="entry name" value="HemD-like"/>
    <property type="match status" value="1"/>
</dbReference>
<dbReference type="GO" id="GO:0006780">
    <property type="term" value="P:uroporphyrinogen III biosynthetic process"/>
    <property type="evidence" value="ECO:0007669"/>
    <property type="project" value="InterPro"/>
</dbReference>
<accession>A0A2T2WPV4</accession>
<sequence length="444" mass="50475">MASRIYFIGTGPSTRVEWLTKEAWDILERVQHALIVENAWPPYLLWPWAVEKEYVAAASDVLARMKFWAAQEDQIAVLVAQSPAHHVQMATWVQWAQEQRVMGTIVPGLWNMTVMLDMNGFCVASPFEAEYHDGVRLRLRGGEHPFVPRETWTFGPRGHWTHGDDMMEESSPVLKISTDLPEPHLWLSNQPLYGRTFLLLHGGATARKASTRLQELGANVYVAPVSQIVDPPSWTIVDQTLSHIERYDWVIFTSQEAVTRFFQSLKRLNMDIRRLRAHIAVVGPQTEALVKDYGLYPVLMPENEYSQEGLARAFSPYSLLGANILLPQGNLNRTYLQDYLAQQGALVSPLQCYQNVAVPLSPSVVELLERHKIDAIFYTASSSVDHLVNQHPHLQDILRKIPAISIGRLTSRTLTHYGIPVTREPIRSSLDAMIDEVIDYFMKE</sequence>
<gene>
    <name evidence="2" type="ORF">C7B47_15185</name>
</gene>
<dbReference type="GO" id="GO:0004852">
    <property type="term" value="F:uroporphyrinogen-III synthase activity"/>
    <property type="evidence" value="ECO:0007669"/>
    <property type="project" value="InterPro"/>
</dbReference>
<evidence type="ECO:0000259" key="1">
    <source>
        <dbReference type="Pfam" id="PF02602"/>
    </source>
</evidence>
<reference evidence="2 3" key="1">
    <citation type="journal article" date="2014" name="BMC Genomics">
        <title>Comparison of environmental and isolate Sulfobacillus genomes reveals diverse carbon, sulfur, nitrogen, and hydrogen metabolisms.</title>
        <authorList>
            <person name="Justice N.B."/>
            <person name="Norman A."/>
            <person name="Brown C.T."/>
            <person name="Singh A."/>
            <person name="Thomas B.C."/>
            <person name="Banfield J.F."/>
        </authorList>
    </citation>
    <scope>NUCLEOTIDE SEQUENCE [LARGE SCALE GENOMIC DNA]</scope>
    <source>
        <strain evidence="2">AMDSBA5</strain>
    </source>
</reference>
<name>A0A2T2WPV4_SULTH</name>
<dbReference type="PANTHER" id="PTHR40082">
    <property type="entry name" value="BLR5956 PROTEIN"/>
    <property type="match status" value="1"/>
</dbReference>
<dbReference type="Gene3D" id="3.40.50.10090">
    <property type="match status" value="2"/>
</dbReference>
<dbReference type="CDD" id="cd06578">
    <property type="entry name" value="HemD"/>
    <property type="match status" value="1"/>
</dbReference>
<dbReference type="EMBL" id="PXYX01000059">
    <property type="protein sequence ID" value="PSR24268.1"/>
    <property type="molecule type" value="Genomic_DNA"/>
</dbReference>
<dbReference type="Pfam" id="PF02602">
    <property type="entry name" value="HEM4"/>
    <property type="match status" value="1"/>
</dbReference>
<evidence type="ECO:0000313" key="3">
    <source>
        <dbReference type="Proteomes" id="UP000242705"/>
    </source>
</evidence>
<dbReference type="Proteomes" id="UP000242705">
    <property type="component" value="Unassembled WGS sequence"/>
</dbReference>
<feature type="domain" description="Tetrapyrrole biosynthesis uroporphyrinogen III synthase" evidence="1">
    <location>
        <begin position="210"/>
        <end position="434"/>
    </location>
</feature>
<dbReference type="InterPro" id="IPR003754">
    <property type="entry name" value="4pyrrol_synth_uPrphyn_synth"/>
</dbReference>
<dbReference type="PANTHER" id="PTHR40082:SF1">
    <property type="entry name" value="BLR5956 PROTEIN"/>
    <property type="match status" value="1"/>
</dbReference>
<dbReference type="InterPro" id="IPR036108">
    <property type="entry name" value="4pyrrol_syn_uPrphyn_synt_sf"/>
</dbReference>